<dbReference type="InterPro" id="IPR056727">
    <property type="entry name" value="DUF7825"/>
</dbReference>
<dbReference type="InterPro" id="IPR056726">
    <property type="entry name" value="DUF7824"/>
</dbReference>
<feature type="domain" description="DUF7825" evidence="2">
    <location>
        <begin position="701"/>
        <end position="813"/>
    </location>
</feature>
<name>A0ABP7MNR7_9ACTN</name>
<dbReference type="EMBL" id="BAABAJ010000012">
    <property type="protein sequence ID" value="GAA3927136.1"/>
    <property type="molecule type" value="Genomic_DNA"/>
</dbReference>
<evidence type="ECO:0000313" key="4">
    <source>
        <dbReference type="Proteomes" id="UP001501000"/>
    </source>
</evidence>
<evidence type="ECO:0000259" key="2">
    <source>
        <dbReference type="Pfam" id="PF25149"/>
    </source>
</evidence>
<feature type="domain" description="DUF7824" evidence="1">
    <location>
        <begin position="429"/>
        <end position="613"/>
    </location>
</feature>
<evidence type="ECO:0000259" key="1">
    <source>
        <dbReference type="Pfam" id="PF25148"/>
    </source>
</evidence>
<dbReference type="Pfam" id="PF25149">
    <property type="entry name" value="DUF7825"/>
    <property type="match status" value="1"/>
</dbReference>
<comment type="caution">
    <text evidence="3">The sequence shown here is derived from an EMBL/GenBank/DDBJ whole genome shotgun (WGS) entry which is preliminary data.</text>
</comment>
<evidence type="ECO:0000313" key="3">
    <source>
        <dbReference type="EMBL" id="GAA3927136.1"/>
    </source>
</evidence>
<sequence length="902" mass="95794">MTGAGVGTTVERRGTDGDMTVEKLVEAVRAGRADEVPALLEPLDAAARKAALARLKALRSEVRAWDWKRWNEASRIRRALHVAGAGCHTGAAATASWLGGRDLLGWRTDDAGPVLSVLRDRDPAWLADVAGRLAARRAVAESCYDLVHGLVVRSGRPAPATDGYVIGWTRKITGDRLLERLREDPQTPVLVAHAISMADAPDAFTWPLVPTAVTWPAAVAALVADGVLDRASVVDLAVSRLLRGGRPRDLRFPLELLRLLAPDVAEHRERVADWIGMTADAPSPVAGYAQEVLSGLAAQGALPTAALAEMTAGVLFRPEKKLVKAQLVLVGKVLARDAGAAGELLPVVAEGAFGHEDTALQERALKLVGRHLEAVDGAVRRELAGAASLLSPVHREAATAVFGDVPDGEEFPYEEILPPVPEPQPLAAPPATVEELMEDLLALRRSEGPMELERALDGLVRHAHRDRAAVAEAVAEAFAKAFWQESQYVAREGFDYFAHTPHGIHVVLAALVDQVRKSRIEEGRRQPLPSTSCVHAAMDAVRDARLWEAADLIGTGALPFLLATPTRHTGGIDPLVLVERLRAYAEAGVEPAPADLAQALLRVRRDDPSAARAADEAAALGGTAGERLAGWLRAEAPVAASVRLHERGSARSEGRWWLVDRILVAFEERPVVREFPSAFRWLGGGLLPNARRCYHSGWAPAHWATQLPADREVLAAALLSSVANAVDGDTVRGVTEPLTLLSEAEGRGGRAVSLVLAFGLGCVDADDRLRAVDALLVLAARGELDAPGLGEEVAWLVTEGSMKPNRLADAVRTAAATGAYGTVWAVLAAALPGLLGAQKPVRGLGEVLAVAADCAERCGVTGEVPGLADVARAKGSSQLVTQARRLLNALHRTTDQNKTQTV</sequence>
<organism evidence="3 4">
    <name type="scientific">Streptomyces gulbargensis</name>
    <dbReference type="NCBI Taxonomy" id="364901"/>
    <lineage>
        <taxon>Bacteria</taxon>
        <taxon>Bacillati</taxon>
        <taxon>Actinomycetota</taxon>
        <taxon>Actinomycetes</taxon>
        <taxon>Kitasatosporales</taxon>
        <taxon>Streptomycetaceae</taxon>
        <taxon>Streptomyces</taxon>
    </lineage>
</organism>
<reference evidence="4" key="1">
    <citation type="journal article" date="2019" name="Int. J. Syst. Evol. Microbiol.">
        <title>The Global Catalogue of Microorganisms (GCM) 10K type strain sequencing project: providing services to taxonomists for standard genome sequencing and annotation.</title>
        <authorList>
            <consortium name="The Broad Institute Genomics Platform"/>
            <consortium name="The Broad Institute Genome Sequencing Center for Infectious Disease"/>
            <person name="Wu L."/>
            <person name="Ma J."/>
        </authorList>
    </citation>
    <scope>NUCLEOTIDE SEQUENCE [LARGE SCALE GENOMIC DNA]</scope>
    <source>
        <strain evidence="4">JCM 16956</strain>
    </source>
</reference>
<proteinExistence type="predicted"/>
<keyword evidence="4" id="KW-1185">Reference proteome</keyword>
<accession>A0ABP7MNR7</accession>
<protein>
    <submittedName>
        <fullName evidence="3">DUF6493 family protein</fullName>
    </submittedName>
</protein>
<dbReference type="Pfam" id="PF25148">
    <property type="entry name" value="DUF7824"/>
    <property type="match status" value="1"/>
</dbReference>
<dbReference type="Proteomes" id="UP001501000">
    <property type="component" value="Unassembled WGS sequence"/>
</dbReference>
<gene>
    <name evidence="3" type="ORF">GCM10022244_40470</name>
</gene>